<sequence length="197" mass="21556">MEQLKNAIIERGSVVSDGVLKVDTFLNHQIDTNLMIHIGKEFANRFKESKITKILTIETSGIAPSFMAANDLDVPLVFARKKKSLTMNNDVFTSSVYSFTKQETTEIAVSKNFLQENDQVLIIDDFLANGQAALGLAAIVEQAGATVAGIGIVIEKSFQNGRSLLEEAGYRVESLARIESLKNGKVTFLADKTVQTI</sequence>
<dbReference type="Pfam" id="PF00156">
    <property type="entry name" value="Pribosyltran"/>
    <property type="match status" value="1"/>
</dbReference>
<dbReference type="HAMAP" id="MF_01184">
    <property type="entry name" value="XPRTase"/>
    <property type="match status" value="1"/>
</dbReference>
<dbReference type="GO" id="GO:0032265">
    <property type="term" value="P:XMP salvage"/>
    <property type="evidence" value="ECO:0007669"/>
    <property type="project" value="UniProtKB-UniRule"/>
</dbReference>
<evidence type="ECO:0000313" key="9">
    <source>
        <dbReference type="Proteomes" id="UP000199159"/>
    </source>
</evidence>
<evidence type="ECO:0000256" key="6">
    <source>
        <dbReference type="NCBIfam" id="TIGR01744"/>
    </source>
</evidence>
<feature type="domain" description="Phosphoribosyltransferase" evidence="7">
    <location>
        <begin position="33"/>
        <end position="157"/>
    </location>
</feature>
<dbReference type="InterPro" id="IPR000836">
    <property type="entry name" value="PRTase_dom"/>
</dbReference>
<dbReference type="GO" id="GO:0000310">
    <property type="term" value="F:xanthine phosphoribosyltransferase activity"/>
    <property type="evidence" value="ECO:0007669"/>
    <property type="project" value="UniProtKB-UniRule"/>
</dbReference>
<protein>
    <recommendedName>
        <fullName evidence="5 6">Xanthine phosphoribosyltransferase</fullName>
        <shortName evidence="5">XPRTase</shortName>
        <ecNumber evidence="5 6">2.4.2.22</ecNumber>
    </recommendedName>
</protein>
<comment type="pathway">
    <text evidence="5">Purine metabolism; XMP biosynthesis via salvage pathway; XMP from xanthine: step 1/1.</text>
</comment>
<feature type="binding site" evidence="5">
    <location>
        <position position="156"/>
    </location>
    <ligand>
        <name>xanthine</name>
        <dbReference type="ChEBI" id="CHEBI:17712"/>
    </ligand>
</feature>
<dbReference type="GO" id="GO:0046110">
    <property type="term" value="P:xanthine metabolic process"/>
    <property type="evidence" value="ECO:0007669"/>
    <property type="project" value="UniProtKB-UniRule"/>
</dbReference>
<evidence type="ECO:0000256" key="5">
    <source>
        <dbReference type="HAMAP-Rule" id="MF_01184"/>
    </source>
</evidence>
<comment type="subunit">
    <text evidence="5">Homodimer.</text>
</comment>
<dbReference type="InterPro" id="IPR029057">
    <property type="entry name" value="PRTase-like"/>
</dbReference>
<comment type="function">
    <text evidence="5">Converts the preformed base xanthine, a product of nucleic acid breakdown, to xanthosine 5'-monophosphate (XMP), so it can be reused for RNA or DNA synthesis.</text>
</comment>
<evidence type="ECO:0000256" key="1">
    <source>
        <dbReference type="ARBA" id="ARBA00022490"/>
    </source>
</evidence>
<keyword evidence="3 5" id="KW-0808">Transferase</keyword>
<dbReference type="OrthoDB" id="9790678at2"/>
<dbReference type="GO" id="GO:0005737">
    <property type="term" value="C:cytoplasm"/>
    <property type="evidence" value="ECO:0007669"/>
    <property type="project" value="UniProtKB-SubCell"/>
</dbReference>
<name>A0A1H0PBX1_9BACI</name>
<dbReference type="InterPro" id="IPR010079">
    <property type="entry name" value="Xanthine_PRibTrfase"/>
</dbReference>
<comment type="similarity">
    <text evidence="5">Belongs to the purine/pyrimidine phosphoribosyltransferase family. Xpt subfamily.</text>
</comment>
<organism evidence="8 9">
    <name type="scientific">Litchfieldia salsa</name>
    <dbReference type="NCBI Taxonomy" id="930152"/>
    <lineage>
        <taxon>Bacteria</taxon>
        <taxon>Bacillati</taxon>
        <taxon>Bacillota</taxon>
        <taxon>Bacilli</taxon>
        <taxon>Bacillales</taxon>
        <taxon>Bacillaceae</taxon>
        <taxon>Litchfieldia</taxon>
    </lineage>
</organism>
<evidence type="ECO:0000256" key="3">
    <source>
        <dbReference type="ARBA" id="ARBA00022679"/>
    </source>
</evidence>
<dbReference type="GO" id="GO:0006166">
    <property type="term" value="P:purine ribonucleoside salvage"/>
    <property type="evidence" value="ECO:0007669"/>
    <property type="project" value="UniProtKB-KW"/>
</dbReference>
<feature type="binding site" evidence="5">
    <location>
        <position position="27"/>
    </location>
    <ligand>
        <name>xanthine</name>
        <dbReference type="ChEBI" id="CHEBI:17712"/>
    </ligand>
</feature>
<evidence type="ECO:0000256" key="4">
    <source>
        <dbReference type="ARBA" id="ARBA00022726"/>
    </source>
</evidence>
<accession>A0A1H0PBX1</accession>
<reference evidence="9" key="1">
    <citation type="submission" date="2016-10" db="EMBL/GenBank/DDBJ databases">
        <authorList>
            <person name="Varghese N."/>
            <person name="Submissions S."/>
        </authorList>
    </citation>
    <scope>NUCLEOTIDE SEQUENCE [LARGE SCALE GENOMIC DNA]</scope>
    <source>
        <strain evidence="9">IBRC-M10078</strain>
    </source>
</reference>
<evidence type="ECO:0000259" key="7">
    <source>
        <dbReference type="Pfam" id="PF00156"/>
    </source>
</evidence>
<keyword evidence="9" id="KW-1185">Reference proteome</keyword>
<dbReference type="RefSeq" id="WP_090849312.1">
    <property type="nucleotide sequence ID" value="NZ_FNJU01000001.1"/>
</dbReference>
<proteinExistence type="inferred from homology"/>
<keyword evidence="2 5" id="KW-0328">Glycosyltransferase</keyword>
<dbReference type="PANTHER" id="PTHR43864">
    <property type="entry name" value="HYPOXANTHINE/GUANINE PHOSPHORIBOSYLTRANSFERASE"/>
    <property type="match status" value="1"/>
</dbReference>
<comment type="catalytic activity">
    <reaction evidence="5">
        <text>XMP + diphosphate = xanthine + 5-phospho-alpha-D-ribose 1-diphosphate</text>
        <dbReference type="Rhea" id="RHEA:10800"/>
        <dbReference type="ChEBI" id="CHEBI:17712"/>
        <dbReference type="ChEBI" id="CHEBI:33019"/>
        <dbReference type="ChEBI" id="CHEBI:57464"/>
        <dbReference type="ChEBI" id="CHEBI:58017"/>
        <dbReference type="EC" id="2.4.2.22"/>
    </reaction>
</comment>
<dbReference type="EMBL" id="FNJU01000001">
    <property type="protein sequence ID" value="SDP02494.1"/>
    <property type="molecule type" value="Genomic_DNA"/>
</dbReference>
<dbReference type="Proteomes" id="UP000199159">
    <property type="component" value="Unassembled WGS sequence"/>
</dbReference>
<feature type="binding site" evidence="5">
    <location>
        <begin position="128"/>
        <end position="132"/>
    </location>
    <ligand>
        <name>5-phospho-alpha-D-ribose 1-diphosphate</name>
        <dbReference type="ChEBI" id="CHEBI:58017"/>
    </ligand>
</feature>
<dbReference type="SUPFAM" id="SSF53271">
    <property type="entry name" value="PRTase-like"/>
    <property type="match status" value="1"/>
</dbReference>
<gene>
    <name evidence="5" type="primary">xpt</name>
    <name evidence="8" type="ORF">SAMN05216565_101248</name>
</gene>
<evidence type="ECO:0000256" key="2">
    <source>
        <dbReference type="ARBA" id="ARBA00022676"/>
    </source>
</evidence>
<dbReference type="InterPro" id="IPR050118">
    <property type="entry name" value="Pur/Pyrimidine_PRTase"/>
</dbReference>
<evidence type="ECO:0000313" key="8">
    <source>
        <dbReference type="EMBL" id="SDP02494.1"/>
    </source>
</evidence>
<feature type="binding site" evidence="5">
    <location>
        <position position="20"/>
    </location>
    <ligand>
        <name>xanthine</name>
        <dbReference type="ChEBI" id="CHEBI:17712"/>
    </ligand>
</feature>
<comment type="subcellular location">
    <subcellularLocation>
        <location evidence="5">Cytoplasm</location>
    </subcellularLocation>
</comment>
<dbReference type="CDD" id="cd06223">
    <property type="entry name" value="PRTases_typeI"/>
    <property type="match status" value="1"/>
</dbReference>
<keyword evidence="4 5" id="KW-0660">Purine salvage</keyword>
<dbReference type="UniPathway" id="UPA00602">
    <property type="reaction ID" value="UER00658"/>
</dbReference>
<dbReference type="Gene3D" id="3.40.50.2020">
    <property type="match status" value="1"/>
</dbReference>
<dbReference type="NCBIfam" id="NF006671">
    <property type="entry name" value="PRK09219.1"/>
    <property type="match status" value="1"/>
</dbReference>
<dbReference type="NCBIfam" id="TIGR01744">
    <property type="entry name" value="XPRTase"/>
    <property type="match status" value="1"/>
</dbReference>
<keyword evidence="1 5" id="KW-0963">Cytoplasm</keyword>
<dbReference type="EC" id="2.4.2.22" evidence="5 6"/>
<dbReference type="PANTHER" id="PTHR43864:SF1">
    <property type="entry name" value="XANTHINE PHOSPHORIBOSYLTRANSFERASE"/>
    <property type="match status" value="1"/>
</dbReference>
<dbReference type="AlphaFoldDB" id="A0A1H0PBX1"/>
<dbReference type="STRING" id="930152.SAMN05216565_101248"/>